<dbReference type="PANTHER" id="PTHR10196">
    <property type="entry name" value="SUGAR KINASE"/>
    <property type="match status" value="1"/>
</dbReference>
<dbReference type="PANTHER" id="PTHR10196:SF93">
    <property type="entry name" value="L-RHAMNULOKINASE"/>
    <property type="match status" value="1"/>
</dbReference>
<dbReference type="GO" id="GO:0004370">
    <property type="term" value="F:glycerol kinase activity"/>
    <property type="evidence" value="ECO:0007669"/>
    <property type="project" value="TreeGrafter"/>
</dbReference>
<dbReference type="AlphaFoldDB" id="A0A942YD87"/>
<dbReference type="SUPFAM" id="SSF53067">
    <property type="entry name" value="Actin-like ATPase domain"/>
    <property type="match status" value="2"/>
</dbReference>
<comment type="similarity">
    <text evidence="1">Belongs to the FGGY kinase family.</text>
</comment>
<evidence type="ECO:0000256" key="2">
    <source>
        <dbReference type="ARBA" id="ARBA00022679"/>
    </source>
</evidence>
<dbReference type="GO" id="GO:0006071">
    <property type="term" value="P:glycerol metabolic process"/>
    <property type="evidence" value="ECO:0007669"/>
    <property type="project" value="TreeGrafter"/>
</dbReference>
<dbReference type="InterPro" id="IPR013449">
    <property type="entry name" value="Rhamnulokinase"/>
</dbReference>
<evidence type="ECO:0000256" key="1">
    <source>
        <dbReference type="ARBA" id="ARBA00009156"/>
    </source>
</evidence>
<dbReference type="GO" id="GO:0005829">
    <property type="term" value="C:cytosol"/>
    <property type="evidence" value="ECO:0007669"/>
    <property type="project" value="TreeGrafter"/>
</dbReference>
<keyword evidence="5" id="KW-0067">ATP-binding</keyword>
<feature type="domain" description="Carbohydrate kinase FGGY N-terminal" evidence="8">
    <location>
        <begin position="9"/>
        <end position="249"/>
    </location>
</feature>
<dbReference type="GO" id="GO:0005524">
    <property type="term" value="F:ATP binding"/>
    <property type="evidence" value="ECO:0007669"/>
    <property type="project" value="UniProtKB-KW"/>
</dbReference>
<evidence type="ECO:0000259" key="8">
    <source>
        <dbReference type="Pfam" id="PF00370"/>
    </source>
</evidence>
<dbReference type="Pfam" id="PF00370">
    <property type="entry name" value="FGGY_N"/>
    <property type="match status" value="1"/>
</dbReference>
<organism evidence="10">
    <name type="scientific">Neobacillus citreus</name>
    <dbReference type="NCBI Taxonomy" id="2833578"/>
    <lineage>
        <taxon>Bacteria</taxon>
        <taxon>Bacillati</taxon>
        <taxon>Bacillota</taxon>
        <taxon>Bacilli</taxon>
        <taxon>Bacillales</taxon>
        <taxon>Bacillaceae</taxon>
        <taxon>Neobacillus</taxon>
    </lineage>
</organism>
<keyword evidence="6" id="KW-1015">Disulfide bond</keyword>
<dbReference type="GO" id="GO:0019301">
    <property type="term" value="P:rhamnose catabolic process"/>
    <property type="evidence" value="ECO:0007669"/>
    <property type="project" value="InterPro"/>
</dbReference>
<evidence type="ECO:0000256" key="7">
    <source>
        <dbReference type="ARBA" id="ARBA00023308"/>
    </source>
</evidence>
<dbReference type="Gene3D" id="3.30.420.40">
    <property type="match status" value="2"/>
</dbReference>
<dbReference type="InterPro" id="IPR018485">
    <property type="entry name" value="FGGY_C"/>
</dbReference>
<protein>
    <submittedName>
        <fullName evidence="10">Rhamnulokinase</fullName>
    </submittedName>
</protein>
<comment type="caution">
    <text evidence="10">The sequence shown here is derived from an EMBL/GenBank/DDBJ whole genome shotgun (WGS) entry which is preliminary data.</text>
</comment>
<evidence type="ECO:0000259" key="9">
    <source>
        <dbReference type="Pfam" id="PF02782"/>
    </source>
</evidence>
<dbReference type="InterPro" id="IPR018484">
    <property type="entry name" value="FGGY_N"/>
</dbReference>
<evidence type="ECO:0000256" key="4">
    <source>
        <dbReference type="ARBA" id="ARBA00022777"/>
    </source>
</evidence>
<evidence type="ECO:0000313" key="10">
    <source>
        <dbReference type="EMBL" id="MBS4187341.1"/>
    </source>
</evidence>
<keyword evidence="3" id="KW-0547">Nucleotide-binding</keyword>
<dbReference type="EMBL" id="JAGYPE010000008">
    <property type="protein sequence ID" value="MBS4187341.1"/>
    <property type="molecule type" value="Genomic_DNA"/>
</dbReference>
<keyword evidence="4" id="KW-0418">Kinase</keyword>
<sequence>MHTSGSVAAVDLGATSGRVIVGHVDHDGVRMEHVARFPNGPVPVWEGSRTALHWDALDLHRQVVSGLRDAFGRHPDTASIGIDSWAVDYGILRAGRITHEPYHYRDERNDAASRSLLRKVGKEALYRRNGLQHLPFNTLFQLNADLRDGLLERGDRILLMPDLFGYWLSGVQVAERTNASTTGLLDVGTGTWSEDLRWSLGLPAGLLPDLGTPGDAVGGLLPSVVDAVGGGASTPITLVGSHDTASAVVAVPATDPDFAYISSGTWSLVGVELEAPVLTDAAREANCTNEGGVDGRVRFLKNVSGLWLLSESVRTWERDGPSIDLEALLASAAAVTAPVPVFDVADDVFTPPGDMPARIAAWCTEHGLSAPATPAEYVRSILESLATAYAETLDALVAVTGKDIRQVHIVGGGSQNRLLCQLTADRTGLPVVAGPVEATALGNILVQARAIGAAGLGGASLEALRHVVARTIGPVRYEPSGMHSLAHSSRTRHRMSA</sequence>
<reference evidence="10" key="1">
    <citation type="submission" date="2021-05" db="EMBL/GenBank/DDBJ databases">
        <title>Novel Bacillus species.</title>
        <authorList>
            <person name="Liu G."/>
        </authorList>
    </citation>
    <scope>NUCLEOTIDE SEQUENCE</scope>
    <source>
        <strain evidence="10">FJAT-50051</strain>
    </source>
</reference>
<dbReference type="Pfam" id="PF02782">
    <property type="entry name" value="FGGY_C"/>
    <property type="match status" value="1"/>
</dbReference>
<evidence type="ECO:0000256" key="3">
    <source>
        <dbReference type="ARBA" id="ARBA00022741"/>
    </source>
</evidence>
<dbReference type="GO" id="GO:0008993">
    <property type="term" value="F:rhamnulokinase activity"/>
    <property type="evidence" value="ECO:0007669"/>
    <property type="project" value="InterPro"/>
</dbReference>
<dbReference type="InterPro" id="IPR043129">
    <property type="entry name" value="ATPase_NBD"/>
</dbReference>
<evidence type="ECO:0000256" key="5">
    <source>
        <dbReference type="ARBA" id="ARBA00022840"/>
    </source>
</evidence>
<proteinExistence type="inferred from homology"/>
<feature type="domain" description="Carbohydrate kinase FGGY C-terminal" evidence="9">
    <location>
        <begin position="259"/>
        <end position="450"/>
    </location>
</feature>
<accession>A0A942YD87</accession>
<keyword evidence="7" id="KW-0684">Rhamnose metabolism</keyword>
<gene>
    <name evidence="10" type="ORF">KHB02_38885</name>
</gene>
<keyword evidence="2" id="KW-0808">Transferase</keyword>
<name>A0A942YD87_9BACI</name>
<evidence type="ECO:0000256" key="6">
    <source>
        <dbReference type="ARBA" id="ARBA00023157"/>
    </source>
</evidence>
<dbReference type="CDD" id="cd07771">
    <property type="entry name" value="ASKHA_NBD_FGGY_RhaB-like"/>
    <property type="match status" value="1"/>
</dbReference>